<reference evidence="4 5" key="1">
    <citation type="journal article" date="2013" name="Genome Announc.">
        <title>Complete Genome Sequence of Burkholderia sp. Strain RPE64, Bacterial Symbiont of the Bean Bug Riptortus pedestris.</title>
        <authorList>
            <person name="Shibata T.F."/>
            <person name="Maeda T."/>
            <person name="Nikoh N."/>
            <person name="Yamaguchi K."/>
            <person name="Oshima K."/>
            <person name="Hattori M."/>
            <person name="Nishiyama T."/>
            <person name="Hasebe M."/>
            <person name="Fukatsu T."/>
            <person name="Kikuchi Y."/>
            <person name="Shigenobu S."/>
        </authorList>
    </citation>
    <scope>NUCLEOTIDE SEQUENCE [LARGE SCALE GENOMIC DNA]</scope>
</reference>
<dbReference type="Pfam" id="PF13719">
    <property type="entry name" value="Zn_ribbon_5"/>
    <property type="match status" value="1"/>
</dbReference>
<evidence type="ECO:0000259" key="3">
    <source>
        <dbReference type="Pfam" id="PF13719"/>
    </source>
</evidence>
<protein>
    <submittedName>
        <fullName evidence="4">MJ0042 family finger-like protein</fullName>
    </submittedName>
</protein>
<dbReference type="NCBIfam" id="TIGR02098">
    <property type="entry name" value="MJ0042_CXXC"/>
    <property type="match status" value="1"/>
</dbReference>
<dbReference type="AlphaFoldDB" id="R4WT26"/>
<feature type="compositionally biased region" description="Pro residues" evidence="1">
    <location>
        <begin position="197"/>
        <end position="206"/>
    </location>
</feature>
<sequence length="450" mass="47287">MALATRCPHCETVFKLDPHLLAPHDGRVRCGHCQEVFDAAHHRFELPEDTVAPGEAQHAAIIDDEAAVGPSTHASASAAADAPDARSLTPRTLDLGTKQAEVPPSPLAPPPVEAHPDDDSDRTVYAGAPTAPAFAGASTHAHASPPRTETAPPAQAAAANEPSAEPAEPARVKQFIRVGTPPSNLPTHAQSRADVPPVEPPAPPASFDPLTDRAEPFIGPVHTPHDTTPEAPAARPAPAPEPAAASAWRDDAEPGFGGRPPGGAHPASANEAFPVTRETRASAPVAAAKGGSRGKRITGIIVAVLLALLLVVQLAWWQRETVMVYVPGSQALYTQACDALGCTISPPRAIDGLQIESSGLRQVDGPHKLELKLSLRNRLDVALAYPALELTLLDDKNNVAIRRVLWPQDYARPGTIFAIGLPPQSAQPVVVRLDTGDTVAANYRVQVFYP</sequence>
<dbReference type="Proteomes" id="UP000013966">
    <property type="component" value="Chromosome 1"/>
</dbReference>
<feature type="compositionally biased region" description="Low complexity" evidence="1">
    <location>
        <begin position="145"/>
        <end position="169"/>
    </location>
</feature>
<evidence type="ECO:0000256" key="2">
    <source>
        <dbReference type="SAM" id="Phobius"/>
    </source>
</evidence>
<keyword evidence="2" id="KW-0472">Membrane</keyword>
<dbReference type="OrthoDB" id="5294582at2"/>
<feature type="compositionally biased region" description="Polar residues" evidence="1">
    <location>
        <begin position="181"/>
        <end position="190"/>
    </location>
</feature>
<dbReference type="KEGG" id="buo:BRPE64_ACDS23710"/>
<organism evidence="4 5">
    <name type="scientific">Caballeronia insecticola</name>
    <dbReference type="NCBI Taxonomy" id="758793"/>
    <lineage>
        <taxon>Bacteria</taxon>
        <taxon>Pseudomonadati</taxon>
        <taxon>Pseudomonadota</taxon>
        <taxon>Betaproteobacteria</taxon>
        <taxon>Burkholderiales</taxon>
        <taxon>Burkholderiaceae</taxon>
        <taxon>Caballeronia</taxon>
    </lineage>
</organism>
<feature type="region of interest" description="Disordered" evidence="1">
    <location>
        <begin position="69"/>
        <end position="269"/>
    </location>
</feature>
<accession>R4WT26</accession>
<feature type="domain" description="Zinc finger/thioredoxin putative" evidence="3">
    <location>
        <begin position="3"/>
        <end position="39"/>
    </location>
</feature>
<feature type="transmembrane region" description="Helical" evidence="2">
    <location>
        <begin position="297"/>
        <end position="317"/>
    </location>
</feature>
<dbReference type="InterPro" id="IPR011723">
    <property type="entry name" value="Znf/thioredoxin_put"/>
</dbReference>
<reference evidence="4 5" key="2">
    <citation type="journal article" date="2018" name="Int. J. Syst. Evol. Microbiol.">
        <title>Burkholderia insecticola sp. nov., a gut symbiotic bacterium of the bean bug Riptortus pedestris.</title>
        <authorList>
            <person name="Takeshita K."/>
            <person name="Tamaki H."/>
            <person name="Ohbayashi T."/>
            <person name="Meng X.-Y."/>
            <person name="Sone T."/>
            <person name="Mitani Y."/>
            <person name="Peeters C."/>
            <person name="Kikuchi Y."/>
            <person name="Vandamme P."/>
        </authorList>
    </citation>
    <scope>NUCLEOTIDE SEQUENCE [LARGE SCALE GENOMIC DNA]</scope>
    <source>
        <strain evidence="4">RPE64</strain>
    </source>
</reference>
<name>R4WT26_9BURK</name>
<keyword evidence="2" id="KW-1133">Transmembrane helix</keyword>
<dbReference type="RefSeq" id="WP_016346273.1">
    <property type="nucleotide sequence ID" value="NC_021287.1"/>
</dbReference>
<dbReference type="InterPro" id="IPR021834">
    <property type="entry name" value="DUF3426"/>
</dbReference>
<dbReference type="EMBL" id="AP013058">
    <property type="protein sequence ID" value="BAN24125.1"/>
    <property type="molecule type" value="Genomic_DNA"/>
</dbReference>
<feature type="compositionally biased region" description="Pro residues" evidence="1">
    <location>
        <begin position="103"/>
        <end position="113"/>
    </location>
</feature>
<dbReference type="STRING" id="758793.BRPE64_ACDS23710"/>
<evidence type="ECO:0000313" key="4">
    <source>
        <dbReference type="EMBL" id="BAN24125.1"/>
    </source>
</evidence>
<evidence type="ECO:0000313" key="5">
    <source>
        <dbReference type="Proteomes" id="UP000013966"/>
    </source>
</evidence>
<evidence type="ECO:0000256" key="1">
    <source>
        <dbReference type="SAM" id="MobiDB-lite"/>
    </source>
</evidence>
<dbReference type="PATRIC" id="fig|758793.3.peg.2375"/>
<keyword evidence="2" id="KW-0812">Transmembrane</keyword>
<dbReference type="HOGENOM" id="CLU_036053_4_2_4"/>
<proteinExistence type="predicted"/>
<dbReference type="Pfam" id="PF11906">
    <property type="entry name" value="DUF3426"/>
    <property type="match status" value="1"/>
</dbReference>
<gene>
    <name evidence="4" type="ORF">BRPE64_ACDS23710</name>
</gene>
<feature type="compositionally biased region" description="Low complexity" evidence="1">
    <location>
        <begin position="126"/>
        <end position="137"/>
    </location>
</feature>
<keyword evidence="5" id="KW-1185">Reference proteome</keyword>